<dbReference type="GO" id="GO:0005634">
    <property type="term" value="C:nucleus"/>
    <property type="evidence" value="ECO:0007669"/>
    <property type="project" value="UniProtKB-SubCell"/>
</dbReference>
<dbReference type="InterPro" id="IPR015947">
    <property type="entry name" value="PUA-like_sf"/>
</dbReference>
<name>A0A0C3CJF5_HEBCY</name>
<dbReference type="PANTHER" id="PTHR14140">
    <property type="entry name" value="E3 UBIQUITIN-PROTEIN LIGASE UHRF-RELATED"/>
    <property type="match status" value="1"/>
</dbReference>
<reference evidence="6" key="2">
    <citation type="submission" date="2015-01" db="EMBL/GenBank/DDBJ databases">
        <title>Evolutionary Origins and Diversification of the Mycorrhizal Mutualists.</title>
        <authorList>
            <consortium name="DOE Joint Genome Institute"/>
            <consortium name="Mycorrhizal Genomics Consortium"/>
            <person name="Kohler A."/>
            <person name="Kuo A."/>
            <person name="Nagy L.G."/>
            <person name="Floudas D."/>
            <person name="Copeland A."/>
            <person name="Barry K.W."/>
            <person name="Cichocki N."/>
            <person name="Veneault-Fourrey C."/>
            <person name="LaButti K."/>
            <person name="Lindquist E.A."/>
            <person name="Lipzen A."/>
            <person name="Lundell T."/>
            <person name="Morin E."/>
            <person name="Murat C."/>
            <person name="Riley R."/>
            <person name="Ohm R."/>
            <person name="Sun H."/>
            <person name="Tunlid A."/>
            <person name="Henrissat B."/>
            <person name="Grigoriev I.V."/>
            <person name="Hibbett D.S."/>
            <person name="Martin F."/>
        </authorList>
    </citation>
    <scope>NUCLEOTIDE SEQUENCE [LARGE SCALE GENOMIC DNA]</scope>
    <source>
        <strain evidence="6">h7</strain>
    </source>
</reference>
<gene>
    <name evidence="5" type="ORF">M413DRAFT_443244</name>
</gene>
<keyword evidence="6" id="KW-1185">Reference proteome</keyword>
<evidence type="ECO:0000313" key="6">
    <source>
        <dbReference type="Proteomes" id="UP000053424"/>
    </source>
</evidence>
<accession>A0A0C3CJF5</accession>
<dbReference type="Gene3D" id="2.30.280.10">
    <property type="entry name" value="SRA-YDG"/>
    <property type="match status" value="1"/>
</dbReference>
<evidence type="ECO:0000256" key="2">
    <source>
        <dbReference type="PROSITE-ProRule" id="PRU00358"/>
    </source>
</evidence>
<evidence type="ECO:0000256" key="1">
    <source>
        <dbReference type="ARBA" id="ARBA00023242"/>
    </source>
</evidence>
<sequence>MTMEQMRKRFSQDTDLYNPRLMGSDPRFGDIPGVRVGATFETRADCAAKGIHKALVAGISGSATEGARSICVSSAYEDDKDEGDTITYTGTGGKRDSFSGDGPQVSDQTFEHRDNAALKRSCETGKPVRVVRGPNPQSKYASVSGYRYDGLYIVKKAYMSKGKRGLDVCRYELQRVPGQPAIPVKRGWDGA</sequence>
<evidence type="ECO:0000313" key="5">
    <source>
        <dbReference type="EMBL" id="KIM44219.1"/>
    </source>
</evidence>
<dbReference type="STRING" id="686832.A0A0C3CJF5"/>
<dbReference type="GO" id="GO:0061630">
    <property type="term" value="F:ubiquitin protein ligase activity"/>
    <property type="evidence" value="ECO:0007669"/>
    <property type="project" value="TreeGrafter"/>
</dbReference>
<dbReference type="PROSITE" id="PS51015">
    <property type="entry name" value="YDG"/>
    <property type="match status" value="1"/>
</dbReference>
<dbReference type="OrthoDB" id="2270193at2759"/>
<dbReference type="SMART" id="SM00466">
    <property type="entry name" value="SRA"/>
    <property type="match status" value="1"/>
</dbReference>
<organism evidence="5 6">
    <name type="scientific">Hebeloma cylindrosporum</name>
    <dbReference type="NCBI Taxonomy" id="76867"/>
    <lineage>
        <taxon>Eukaryota</taxon>
        <taxon>Fungi</taxon>
        <taxon>Dikarya</taxon>
        <taxon>Basidiomycota</taxon>
        <taxon>Agaricomycotina</taxon>
        <taxon>Agaricomycetes</taxon>
        <taxon>Agaricomycetidae</taxon>
        <taxon>Agaricales</taxon>
        <taxon>Agaricineae</taxon>
        <taxon>Hymenogastraceae</taxon>
        <taxon>Hebeloma</taxon>
    </lineage>
</organism>
<comment type="subcellular location">
    <subcellularLocation>
        <location evidence="2">Nucleus</location>
    </subcellularLocation>
</comment>
<evidence type="ECO:0000259" key="4">
    <source>
        <dbReference type="PROSITE" id="PS51015"/>
    </source>
</evidence>
<dbReference type="InterPro" id="IPR036987">
    <property type="entry name" value="SRA-YDG_sf"/>
</dbReference>
<keyword evidence="1 2" id="KW-0539">Nucleus</keyword>
<evidence type="ECO:0000256" key="3">
    <source>
        <dbReference type="SAM" id="MobiDB-lite"/>
    </source>
</evidence>
<feature type="region of interest" description="Disordered" evidence="3">
    <location>
        <begin position="82"/>
        <end position="107"/>
    </location>
</feature>
<proteinExistence type="predicted"/>
<dbReference type="AlphaFoldDB" id="A0A0C3CJF5"/>
<dbReference type="EMBL" id="KN831774">
    <property type="protein sequence ID" value="KIM44219.1"/>
    <property type="molecule type" value="Genomic_DNA"/>
</dbReference>
<dbReference type="HOGENOM" id="CLU_090083_2_0_1"/>
<dbReference type="GO" id="GO:0044027">
    <property type="term" value="P:negative regulation of gene expression via chromosomal CpG island methylation"/>
    <property type="evidence" value="ECO:0007669"/>
    <property type="project" value="TreeGrafter"/>
</dbReference>
<dbReference type="PANTHER" id="PTHR14140:SF27">
    <property type="entry name" value="OS04G0289800 PROTEIN"/>
    <property type="match status" value="1"/>
</dbReference>
<dbReference type="InterPro" id="IPR003105">
    <property type="entry name" value="SRA_YDG"/>
</dbReference>
<dbReference type="Proteomes" id="UP000053424">
    <property type="component" value="Unassembled WGS sequence"/>
</dbReference>
<dbReference type="Pfam" id="PF02182">
    <property type="entry name" value="SAD_SRA"/>
    <property type="match status" value="1"/>
</dbReference>
<dbReference type="InterPro" id="IPR045134">
    <property type="entry name" value="UHRF1/2-like"/>
</dbReference>
<reference evidence="5 6" key="1">
    <citation type="submission" date="2014-04" db="EMBL/GenBank/DDBJ databases">
        <authorList>
            <consortium name="DOE Joint Genome Institute"/>
            <person name="Kuo A."/>
            <person name="Gay G."/>
            <person name="Dore J."/>
            <person name="Kohler A."/>
            <person name="Nagy L.G."/>
            <person name="Floudas D."/>
            <person name="Copeland A."/>
            <person name="Barry K.W."/>
            <person name="Cichocki N."/>
            <person name="Veneault-Fourrey C."/>
            <person name="LaButti K."/>
            <person name="Lindquist E.A."/>
            <person name="Lipzen A."/>
            <person name="Lundell T."/>
            <person name="Morin E."/>
            <person name="Murat C."/>
            <person name="Sun H."/>
            <person name="Tunlid A."/>
            <person name="Henrissat B."/>
            <person name="Grigoriev I.V."/>
            <person name="Hibbett D.S."/>
            <person name="Martin F."/>
            <person name="Nordberg H.P."/>
            <person name="Cantor M.N."/>
            <person name="Hua S.X."/>
        </authorList>
    </citation>
    <scope>NUCLEOTIDE SEQUENCE [LARGE SCALE GENOMIC DNA]</scope>
    <source>
        <strain evidence="6">h7</strain>
    </source>
</reference>
<protein>
    <recommendedName>
        <fullName evidence="4">YDG domain-containing protein</fullName>
    </recommendedName>
</protein>
<dbReference type="GO" id="GO:0016567">
    <property type="term" value="P:protein ubiquitination"/>
    <property type="evidence" value="ECO:0007669"/>
    <property type="project" value="TreeGrafter"/>
</dbReference>
<dbReference type="SUPFAM" id="SSF88697">
    <property type="entry name" value="PUA domain-like"/>
    <property type="match status" value="1"/>
</dbReference>
<feature type="domain" description="YDG" evidence="4">
    <location>
        <begin position="29"/>
        <end position="175"/>
    </location>
</feature>